<sequence length="69" mass="8144">MKKWMTSVMVAMVLAGAPMTSMPVLANDAQVEPQADVMEWRYKFENGVYYKRLYNLSRQRWEGPWIPMN</sequence>
<evidence type="ECO:0000313" key="1">
    <source>
        <dbReference type="EMBL" id="TGY64571.1"/>
    </source>
</evidence>
<protein>
    <submittedName>
        <fullName evidence="1">Uncharacterized protein</fullName>
    </submittedName>
</protein>
<reference evidence="1" key="1">
    <citation type="submission" date="2019-04" db="EMBL/GenBank/DDBJ databases">
        <title>Microbes associate with the intestines of laboratory mice.</title>
        <authorList>
            <person name="Navarre W."/>
            <person name="Wong E."/>
            <person name="Huang K."/>
            <person name="Tropini C."/>
            <person name="Ng K."/>
            <person name="Yu B."/>
        </authorList>
    </citation>
    <scope>NUCLEOTIDE SEQUENCE</scope>
    <source>
        <strain evidence="1">NM09_H32</strain>
    </source>
</reference>
<keyword evidence="2" id="KW-1185">Reference proteome</keyword>
<accession>A0AC61R4V3</accession>
<organism evidence="1 2">
    <name type="scientific">Dubosiella muris</name>
    <dbReference type="NCBI Taxonomy" id="3038133"/>
    <lineage>
        <taxon>Bacteria</taxon>
        <taxon>Bacillati</taxon>
        <taxon>Bacillota</taxon>
        <taxon>Erysipelotrichia</taxon>
        <taxon>Erysipelotrichales</taxon>
        <taxon>Erysipelotrichaceae</taxon>
        <taxon>Dubosiella</taxon>
    </lineage>
</organism>
<gene>
    <name evidence="1" type="ORF">E5336_11935</name>
</gene>
<dbReference type="EMBL" id="SRYG01000039">
    <property type="protein sequence ID" value="TGY64571.1"/>
    <property type="molecule type" value="Genomic_DNA"/>
</dbReference>
<evidence type="ECO:0000313" key="2">
    <source>
        <dbReference type="Proteomes" id="UP000308836"/>
    </source>
</evidence>
<proteinExistence type="predicted"/>
<comment type="caution">
    <text evidence="1">The sequence shown here is derived from an EMBL/GenBank/DDBJ whole genome shotgun (WGS) entry which is preliminary data.</text>
</comment>
<dbReference type="Proteomes" id="UP000308836">
    <property type="component" value="Unassembled WGS sequence"/>
</dbReference>
<name>A0AC61R4V3_9FIRM</name>